<dbReference type="Proteomes" id="UP000480151">
    <property type="component" value="Unassembled WGS sequence"/>
</dbReference>
<evidence type="ECO:0000313" key="2">
    <source>
        <dbReference type="Proteomes" id="UP000480151"/>
    </source>
</evidence>
<sequence length="53" mass="6472">MKTITTYFDYGYFFVEYTVVLREPMPASPDIMRRKRRDRTLPKGWRRRGDVVV</sequence>
<dbReference type="AlphaFoldDB" id="A0A6M1PD78"/>
<dbReference type="RefSeq" id="WP_165093801.1">
    <property type="nucleotide sequence ID" value="NZ_JAAKGU010000001.1"/>
</dbReference>
<evidence type="ECO:0000313" key="1">
    <source>
        <dbReference type="EMBL" id="NGM81209.1"/>
    </source>
</evidence>
<gene>
    <name evidence="1" type="ORF">G5B47_02150</name>
</gene>
<dbReference type="EMBL" id="JAAKGU010000001">
    <property type="protein sequence ID" value="NGM81209.1"/>
    <property type="molecule type" value="Genomic_DNA"/>
</dbReference>
<organism evidence="1 2">
    <name type="scientific">Paenibacillus apii</name>
    <dbReference type="NCBI Taxonomy" id="1850370"/>
    <lineage>
        <taxon>Bacteria</taxon>
        <taxon>Bacillati</taxon>
        <taxon>Bacillota</taxon>
        <taxon>Bacilli</taxon>
        <taxon>Bacillales</taxon>
        <taxon>Paenibacillaceae</taxon>
        <taxon>Paenibacillus</taxon>
    </lineage>
</organism>
<comment type="caution">
    <text evidence="1">The sequence shown here is derived from an EMBL/GenBank/DDBJ whole genome shotgun (WGS) entry which is preliminary data.</text>
</comment>
<proteinExistence type="predicted"/>
<accession>A0A6M1PD78</accession>
<name>A0A6M1PD78_9BACL</name>
<protein>
    <submittedName>
        <fullName evidence="1">Uncharacterized protein</fullName>
    </submittedName>
</protein>
<keyword evidence="2" id="KW-1185">Reference proteome</keyword>
<reference evidence="1 2" key="1">
    <citation type="submission" date="2020-02" db="EMBL/GenBank/DDBJ databases">
        <authorList>
            <person name="Gao J."/>
            <person name="Sun J."/>
        </authorList>
    </citation>
    <scope>NUCLEOTIDE SEQUENCE [LARGE SCALE GENOMIC DNA]</scope>
    <source>
        <strain evidence="1 2">7124</strain>
    </source>
</reference>